<evidence type="ECO:0000313" key="8">
    <source>
        <dbReference type="EMBL" id="TVY78285.1"/>
    </source>
</evidence>
<evidence type="ECO:0000256" key="6">
    <source>
        <dbReference type="SAM" id="Phobius"/>
    </source>
</evidence>
<feature type="transmembrane region" description="Helical" evidence="6">
    <location>
        <begin position="298"/>
        <end position="319"/>
    </location>
</feature>
<feature type="compositionally biased region" description="Basic and acidic residues" evidence="5">
    <location>
        <begin position="28"/>
        <end position="39"/>
    </location>
</feature>
<dbReference type="FunFam" id="1.20.1250.20:FF:000460">
    <property type="entry name" value="MFS multidrug transporter, putative"/>
    <property type="match status" value="1"/>
</dbReference>
<evidence type="ECO:0000256" key="3">
    <source>
        <dbReference type="ARBA" id="ARBA00022989"/>
    </source>
</evidence>
<dbReference type="Gene3D" id="1.20.1250.20">
    <property type="entry name" value="MFS general substrate transporter like domains"/>
    <property type="match status" value="1"/>
</dbReference>
<dbReference type="SUPFAM" id="SSF103473">
    <property type="entry name" value="MFS general substrate transporter"/>
    <property type="match status" value="1"/>
</dbReference>
<sequence length="585" mass="63847">MASDHDPEKSIEGDKGTINTESTAYLSDADKAEPRKLEEGATGEPDYDHTEVEEMDRGHMDDIDRQKSQVSIKAAPRDISRVDTRASAKTTRSKLSRILTSRSKKERIAPALLPTSDLDNGIVGWESQDDPEMPLNFPDSRKWLLLGLISGISFISPLASSMFAPGVSFMDAEFHNTSAILSGLAVSVFVLGYVIGPLFLAPLSEIYGRRIVLTCGNTFFCVWQIGCALSPNLSALIVFRFLAGIGGSGCLTLGGGVIADLFYADRRGVATAIYSLGPLFGPVIGPICGGFLSQRVGWRWVFWVLLIAGSVVTILIEFFNSETNPKVLMSRKVKRLQKELNRPELRSCYEPEGPVQSPTHIILHGVMRPLKMLFLSPIVFLMSLYMAVVYGLLYLLFTTITGVFTETYGWAPELGGLAYIGLGIGFFAGLGVVSKISDPTVVRMTKANNGVFEPEMRLPACIFFACWVPVSFFWYGWAADKAVHWSVTCIGLIPFGFGMMGIFIPIQTYVIDSFPNFAASGVAALTVSRSLFGAFLPLAGPYMYASLGYGWGNSVLGFIAIALIPGPLLIYKFGGRIRKNHPVKL</sequence>
<evidence type="ECO:0000259" key="7">
    <source>
        <dbReference type="PROSITE" id="PS50850"/>
    </source>
</evidence>
<evidence type="ECO:0000256" key="2">
    <source>
        <dbReference type="ARBA" id="ARBA00022692"/>
    </source>
</evidence>
<feature type="transmembrane region" description="Helical" evidence="6">
    <location>
        <begin position="179"/>
        <end position="199"/>
    </location>
</feature>
<feature type="transmembrane region" description="Helical" evidence="6">
    <location>
        <begin position="517"/>
        <end position="539"/>
    </location>
</feature>
<comment type="caution">
    <text evidence="8">The sequence shown here is derived from an EMBL/GenBank/DDBJ whole genome shotgun (WGS) entry which is preliminary data.</text>
</comment>
<feature type="transmembrane region" description="Helical" evidence="6">
    <location>
        <begin position="237"/>
        <end position="259"/>
    </location>
</feature>
<feature type="compositionally biased region" description="Basic and acidic residues" evidence="5">
    <location>
        <begin position="75"/>
        <end position="86"/>
    </location>
</feature>
<feature type="transmembrane region" description="Helical" evidence="6">
    <location>
        <begin position="483"/>
        <end position="505"/>
    </location>
</feature>
<feature type="compositionally biased region" description="Basic and acidic residues" evidence="5">
    <location>
        <begin position="46"/>
        <end position="67"/>
    </location>
</feature>
<dbReference type="PANTHER" id="PTHR23502:SF33">
    <property type="entry name" value="MAJOR FACILITATOR SUPERFAMILY (MFS) PROFILE DOMAIN-CONTAINING PROTEIN-RELATED"/>
    <property type="match status" value="1"/>
</dbReference>
<keyword evidence="4 6" id="KW-0472">Membrane</keyword>
<dbReference type="OrthoDB" id="5296287at2759"/>
<feature type="region of interest" description="Disordered" evidence="5">
    <location>
        <begin position="1"/>
        <end position="88"/>
    </location>
</feature>
<feature type="transmembrane region" description="Helical" evidence="6">
    <location>
        <begin position="551"/>
        <end position="571"/>
    </location>
</feature>
<evidence type="ECO:0000256" key="5">
    <source>
        <dbReference type="SAM" id="MobiDB-lite"/>
    </source>
</evidence>
<dbReference type="PROSITE" id="PS50850">
    <property type="entry name" value="MFS"/>
    <property type="match status" value="1"/>
</dbReference>
<protein>
    <submittedName>
        <fullName evidence="8">MFS transporter prlG</fullName>
    </submittedName>
</protein>
<gene>
    <name evidence="8" type="primary">prlG_1</name>
    <name evidence="8" type="ORF">LSUE1_G006953</name>
</gene>
<feature type="compositionally biased region" description="Basic and acidic residues" evidence="5">
    <location>
        <begin position="1"/>
        <end position="15"/>
    </location>
</feature>
<reference evidence="8 9" key="1">
    <citation type="submission" date="2018-05" db="EMBL/GenBank/DDBJ databases">
        <title>Genome sequencing and assembly of the regulated plant pathogen Lachnellula willkommii and related sister species for the development of diagnostic species identification markers.</title>
        <authorList>
            <person name="Giroux E."/>
            <person name="Bilodeau G."/>
        </authorList>
    </citation>
    <scope>NUCLEOTIDE SEQUENCE [LARGE SCALE GENOMIC DNA]</scope>
    <source>
        <strain evidence="8 9">CBS 268.59</strain>
    </source>
</reference>
<dbReference type="InterPro" id="IPR020846">
    <property type="entry name" value="MFS_dom"/>
</dbReference>
<feature type="domain" description="Major facilitator superfamily (MFS) profile" evidence="7">
    <location>
        <begin position="145"/>
        <end position="578"/>
    </location>
</feature>
<dbReference type="GO" id="GO:0022857">
    <property type="term" value="F:transmembrane transporter activity"/>
    <property type="evidence" value="ECO:0007669"/>
    <property type="project" value="InterPro"/>
</dbReference>
<dbReference type="PANTHER" id="PTHR23502">
    <property type="entry name" value="MAJOR FACILITATOR SUPERFAMILY"/>
    <property type="match status" value="1"/>
</dbReference>
<feature type="transmembrane region" description="Helical" evidence="6">
    <location>
        <begin position="271"/>
        <end position="292"/>
    </location>
</feature>
<dbReference type="GO" id="GO:0140115">
    <property type="term" value="P:export across plasma membrane"/>
    <property type="evidence" value="ECO:0007669"/>
    <property type="project" value="UniProtKB-ARBA"/>
</dbReference>
<proteinExistence type="predicted"/>
<feature type="transmembrane region" description="Helical" evidence="6">
    <location>
        <begin position="373"/>
        <end position="397"/>
    </location>
</feature>
<dbReference type="GO" id="GO:0042908">
    <property type="term" value="P:xenobiotic transport"/>
    <property type="evidence" value="ECO:0007669"/>
    <property type="project" value="UniProtKB-ARBA"/>
</dbReference>
<dbReference type="InterPro" id="IPR036259">
    <property type="entry name" value="MFS_trans_sf"/>
</dbReference>
<dbReference type="CDD" id="cd17323">
    <property type="entry name" value="MFS_Tpo1_MDR_like"/>
    <property type="match status" value="1"/>
</dbReference>
<dbReference type="Proteomes" id="UP000469558">
    <property type="component" value="Unassembled WGS sequence"/>
</dbReference>
<keyword evidence="9" id="KW-1185">Reference proteome</keyword>
<feature type="transmembrane region" description="Helical" evidence="6">
    <location>
        <begin position="458"/>
        <end position="477"/>
    </location>
</feature>
<feature type="transmembrane region" description="Helical" evidence="6">
    <location>
        <begin position="417"/>
        <end position="437"/>
    </location>
</feature>
<name>A0A8T9C4M3_9HELO</name>
<feature type="transmembrane region" description="Helical" evidence="6">
    <location>
        <begin position="211"/>
        <end position="231"/>
    </location>
</feature>
<dbReference type="GO" id="GO:0016020">
    <property type="term" value="C:membrane"/>
    <property type="evidence" value="ECO:0007669"/>
    <property type="project" value="UniProtKB-SubCell"/>
</dbReference>
<evidence type="ECO:0000256" key="4">
    <source>
        <dbReference type="ARBA" id="ARBA00023136"/>
    </source>
</evidence>
<evidence type="ECO:0000256" key="1">
    <source>
        <dbReference type="ARBA" id="ARBA00004141"/>
    </source>
</evidence>
<comment type="subcellular location">
    <subcellularLocation>
        <location evidence="1">Membrane</location>
        <topology evidence="1">Multi-pass membrane protein</topology>
    </subcellularLocation>
</comment>
<accession>A0A8T9C4M3</accession>
<feature type="transmembrane region" description="Helical" evidence="6">
    <location>
        <begin position="143"/>
        <end position="167"/>
    </location>
</feature>
<dbReference type="PROSITE" id="PS00216">
    <property type="entry name" value="SUGAR_TRANSPORT_1"/>
    <property type="match status" value="1"/>
</dbReference>
<dbReference type="InterPro" id="IPR011701">
    <property type="entry name" value="MFS"/>
</dbReference>
<dbReference type="EMBL" id="QGMK01000802">
    <property type="protein sequence ID" value="TVY78285.1"/>
    <property type="molecule type" value="Genomic_DNA"/>
</dbReference>
<dbReference type="Pfam" id="PF07690">
    <property type="entry name" value="MFS_1"/>
    <property type="match status" value="1"/>
</dbReference>
<dbReference type="AlphaFoldDB" id="A0A8T9C4M3"/>
<keyword evidence="3 6" id="KW-1133">Transmembrane helix</keyword>
<organism evidence="8 9">
    <name type="scientific">Lachnellula suecica</name>
    <dbReference type="NCBI Taxonomy" id="602035"/>
    <lineage>
        <taxon>Eukaryota</taxon>
        <taxon>Fungi</taxon>
        <taxon>Dikarya</taxon>
        <taxon>Ascomycota</taxon>
        <taxon>Pezizomycotina</taxon>
        <taxon>Leotiomycetes</taxon>
        <taxon>Helotiales</taxon>
        <taxon>Lachnaceae</taxon>
        <taxon>Lachnellula</taxon>
    </lineage>
</organism>
<evidence type="ECO:0000313" key="9">
    <source>
        <dbReference type="Proteomes" id="UP000469558"/>
    </source>
</evidence>
<keyword evidence="2 6" id="KW-0812">Transmembrane</keyword>
<dbReference type="InterPro" id="IPR005829">
    <property type="entry name" value="Sugar_transporter_CS"/>
</dbReference>